<keyword evidence="2" id="KW-1185">Reference proteome</keyword>
<accession>A0A9J6E605</accession>
<evidence type="ECO:0000313" key="2">
    <source>
        <dbReference type="Proteomes" id="UP000821866"/>
    </source>
</evidence>
<reference evidence="1" key="2">
    <citation type="submission" date="2021-09" db="EMBL/GenBank/DDBJ databases">
        <authorList>
            <person name="Jia N."/>
            <person name="Wang J."/>
            <person name="Shi W."/>
            <person name="Du L."/>
            <person name="Sun Y."/>
            <person name="Zhan W."/>
            <person name="Jiang J."/>
            <person name="Wang Q."/>
            <person name="Zhang B."/>
            <person name="Ji P."/>
            <person name="Sakyi L.B."/>
            <person name="Cui X."/>
            <person name="Yuan T."/>
            <person name="Jiang B."/>
            <person name="Yang W."/>
            <person name="Lam T.T.-Y."/>
            <person name="Chang Q."/>
            <person name="Ding S."/>
            <person name="Wang X."/>
            <person name="Zhu J."/>
            <person name="Ruan X."/>
            <person name="Zhao L."/>
            <person name="Wei J."/>
            <person name="Que T."/>
            <person name="Du C."/>
            <person name="Cheng J."/>
            <person name="Dai P."/>
            <person name="Han X."/>
            <person name="Huang E."/>
            <person name="Gao Y."/>
            <person name="Liu J."/>
            <person name="Shao H."/>
            <person name="Ye R."/>
            <person name="Li L."/>
            <person name="Wei W."/>
            <person name="Wang X."/>
            <person name="Wang C."/>
            <person name="Huo Q."/>
            <person name="Li W."/>
            <person name="Guo W."/>
            <person name="Chen H."/>
            <person name="Chen S."/>
            <person name="Zhou L."/>
            <person name="Zhou L."/>
            <person name="Ni X."/>
            <person name="Tian J."/>
            <person name="Zhou Y."/>
            <person name="Sheng Y."/>
            <person name="Liu T."/>
            <person name="Pan Y."/>
            <person name="Xia L."/>
            <person name="Li J."/>
            <person name="Zhao F."/>
            <person name="Cao W."/>
        </authorList>
    </citation>
    <scope>NUCLEOTIDE SEQUENCE</scope>
    <source>
        <strain evidence="1">Rmic-2018</strain>
        <tissue evidence="1">Larvae</tissue>
    </source>
</reference>
<protein>
    <submittedName>
        <fullName evidence="1">Uncharacterized protein</fullName>
    </submittedName>
</protein>
<organism evidence="1 2">
    <name type="scientific">Rhipicephalus microplus</name>
    <name type="common">Cattle tick</name>
    <name type="synonym">Boophilus microplus</name>
    <dbReference type="NCBI Taxonomy" id="6941"/>
    <lineage>
        <taxon>Eukaryota</taxon>
        <taxon>Metazoa</taxon>
        <taxon>Ecdysozoa</taxon>
        <taxon>Arthropoda</taxon>
        <taxon>Chelicerata</taxon>
        <taxon>Arachnida</taxon>
        <taxon>Acari</taxon>
        <taxon>Parasitiformes</taxon>
        <taxon>Ixodida</taxon>
        <taxon>Ixodoidea</taxon>
        <taxon>Ixodidae</taxon>
        <taxon>Rhipicephalinae</taxon>
        <taxon>Rhipicephalus</taxon>
        <taxon>Boophilus</taxon>
    </lineage>
</organism>
<comment type="caution">
    <text evidence="1">The sequence shown here is derived from an EMBL/GenBank/DDBJ whole genome shotgun (WGS) entry which is preliminary data.</text>
</comment>
<dbReference type="Proteomes" id="UP000821866">
    <property type="component" value="Chromosome 3"/>
</dbReference>
<reference evidence="1" key="1">
    <citation type="journal article" date="2020" name="Cell">
        <title>Large-Scale Comparative Analyses of Tick Genomes Elucidate Their Genetic Diversity and Vector Capacities.</title>
        <authorList>
            <consortium name="Tick Genome and Microbiome Consortium (TIGMIC)"/>
            <person name="Jia N."/>
            <person name="Wang J."/>
            <person name="Shi W."/>
            <person name="Du L."/>
            <person name="Sun Y."/>
            <person name="Zhan W."/>
            <person name="Jiang J.F."/>
            <person name="Wang Q."/>
            <person name="Zhang B."/>
            <person name="Ji P."/>
            <person name="Bell-Sakyi L."/>
            <person name="Cui X.M."/>
            <person name="Yuan T.T."/>
            <person name="Jiang B.G."/>
            <person name="Yang W.F."/>
            <person name="Lam T.T."/>
            <person name="Chang Q.C."/>
            <person name="Ding S.J."/>
            <person name="Wang X.J."/>
            <person name="Zhu J.G."/>
            <person name="Ruan X.D."/>
            <person name="Zhao L."/>
            <person name="Wei J.T."/>
            <person name="Ye R.Z."/>
            <person name="Que T.C."/>
            <person name="Du C.H."/>
            <person name="Zhou Y.H."/>
            <person name="Cheng J.X."/>
            <person name="Dai P.F."/>
            <person name="Guo W.B."/>
            <person name="Han X.H."/>
            <person name="Huang E.J."/>
            <person name="Li L.F."/>
            <person name="Wei W."/>
            <person name="Gao Y.C."/>
            <person name="Liu J.Z."/>
            <person name="Shao H.Z."/>
            <person name="Wang X."/>
            <person name="Wang C.C."/>
            <person name="Yang T.C."/>
            <person name="Huo Q.B."/>
            <person name="Li W."/>
            <person name="Chen H.Y."/>
            <person name="Chen S.E."/>
            <person name="Zhou L.G."/>
            <person name="Ni X.B."/>
            <person name="Tian J.H."/>
            <person name="Sheng Y."/>
            <person name="Liu T."/>
            <person name="Pan Y.S."/>
            <person name="Xia L.Y."/>
            <person name="Li J."/>
            <person name="Zhao F."/>
            <person name="Cao W.C."/>
        </authorList>
    </citation>
    <scope>NUCLEOTIDE SEQUENCE</scope>
    <source>
        <strain evidence="1">Rmic-2018</strain>
    </source>
</reference>
<evidence type="ECO:0000313" key="1">
    <source>
        <dbReference type="EMBL" id="KAH8029496.1"/>
    </source>
</evidence>
<name>A0A9J6E605_RHIMP</name>
<dbReference type="AlphaFoldDB" id="A0A9J6E605"/>
<sequence>MKGAIGGQAMREMVGVDKNNHWFAVSARTNFSKPPVITGLSFELSALEYVMDEEPMSLQDSIFQQCSSVKETGREALCKHADFTGGPENYVGDPIYAYGAFSNASNVLVVSEYNASLASKLCRHKDFTGGPENYIGNPVYTYGVFSNSSKVLTLSEYKDSLATKFVKAVADFVNLRANTAWLLYNVHNEGPNNQCAEPAFSVLKKFSAALKGMQGPTFR</sequence>
<dbReference type="EMBL" id="JABSTU010000005">
    <property type="protein sequence ID" value="KAH8029496.1"/>
    <property type="molecule type" value="Genomic_DNA"/>
</dbReference>
<gene>
    <name evidence="1" type="ORF">HPB51_000734</name>
</gene>
<proteinExistence type="predicted"/>